<feature type="signal peptide" evidence="2">
    <location>
        <begin position="1"/>
        <end position="27"/>
    </location>
</feature>
<feature type="region of interest" description="Disordered" evidence="1">
    <location>
        <begin position="699"/>
        <end position="772"/>
    </location>
</feature>
<evidence type="ECO:0000256" key="1">
    <source>
        <dbReference type="SAM" id="MobiDB-lite"/>
    </source>
</evidence>
<dbReference type="Proteomes" id="UP001487740">
    <property type="component" value="Unassembled WGS sequence"/>
</dbReference>
<comment type="caution">
    <text evidence="3">The sequence shown here is derived from an EMBL/GenBank/DDBJ whole genome shotgun (WGS) entry which is preliminary data.</text>
</comment>
<organism evidence="3 4">
    <name type="scientific">Scylla paramamosain</name>
    <name type="common">Mud crab</name>
    <dbReference type="NCBI Taxonomy" id="85552"/>
    <lineage>
        <taxon>Eukaryota</taxon>
        <taxon>Metazoa</taxon>
        <taxon>Ecdysozoa</taxon>
        <taxon>Arthropoda</taxon>
        <taxon>Crustacea</taxon>
        <taxon>Multicrustacea</taxon>
        <taxon>Malacostraca</taxon>
        <taxon>Eumalacostraca</taxon>
        <taxon>Eucarida</taxon>
        <taxon>Decapoda</taxon>
        <taxon>Pleocyemata</taxon>
        <taxon>Brachyura</taxon>
        <taxon>Eubrachyura</taxon>
        <taxon>Portunoidea</taxon>
        <taxon>Portunidae</taxon>
        <taxon>Portuninae</taxon>
        <taxon>Scylla</taxon>
    </lineage>
</organism>
<keyword evidence="2" id="KW-0732">Signal</keyword>
<feature type="compositionally biased region" description="Basic residues" evidence="1">
    <location>
        <begin position="847"/>
        <end position="864"/>
    </location>
</feature>
<protein>
    <submittedName>
        <fullName evidence="3">Uncharacterized protein</fullName>
    </submittedName>
</protein>
<feature type="region of interest" description="Disordered" evidence="1">
    <location>
        <begin position="1134"/>
        <end position="1235"/>
    </location>
</feature>
<dbReference type="EMBL" id="JARAKH010000002">
    <property type="protein sequence ID" value="KAK8406284.1"/>
    <property type="molecule type" value="Genomic_DNA"/>
</dbReference>
<feature type="region of interest" description="Disordered" evidence="1">
    <location>
        <begin position="128"/>
        <end position="148"/>
    </location>
</feature>
<dbReference type="GO" id="GO:0005121">
    <property type="term" value="F:Toll binding"/>
    <property type="evidence" value="ECO:0007669"/>
    <property type="project" value="TreeGrafter"/>
</dbReference>
<dbReference type="InterPro" id="IPR052444">
    <property type="entry name" value="Spz/Toll_ligand-like"/>
</dbReference>
<feature type="compositionally biased region" description="Basic residues" evidence="1">
    <location>
        <begin position="878"/>
        <end position="890"/>
    </location>
</feature>
<dbReference type="GO" id="GO:0045087">
    <property type="term" value="P:innate immune response"/>
    <property type="evidence" value="ECO:0007669"/>
    <property type="project" value="TreeGrafter"/>
</dbReference>
<gene>
    <name evidence="3" type="ORF">O3P69_007169</name>
</gene>
<dbReference type="InterPro" id="IPR029034">
    <property type="entry name" value="Cystine-knot_cytokine"/>
</dbReference>
<feature type="compositionally biased region" description="Basic and acidic residues" evidence="1">
    <location>
        <begin position="349"/>
        <end position="358"/>
    </location>
</feature>
<feature type="compositionally biased region" description="Pro residues" evidence="1">
    <location>
        <begin position="700"/>
        <end position="709"/>
    </location>
</feature>
<dbReference type="PANTHER" id="PTHR23199">
    <property type="entry name" value="NEUROTROPHIN 1-RELATED"/>
    <property type="match status" value="1"/>
</dbReference>
<feature type="compositionally biased region" description="Low complexity" evidence="1">
    <location>
        <begin position="744"/>
        <end position="768"/>
    </location>
</feature>
<feature type="region of interest" description="Disordered" evidence="1">
    <location>
        <begin position="180"/>
        <end position="222"/>
    </location>
</feature>
<sequence length="1454" mass="160744">MLAMNRSIAAVVWVVVASSWCARVAWASAEGAAQITNSGSIDFNHPIDEPLVMSTLTVGDDRKKVLIINRERESDFEKERRRNMEIVMEREQESDFERERRRKMEIAREREQESDFERERRRKMEIAREQEQERNNERKEQFNTTDELVLNNRTSDDLKRRERVRQEEIAREIHKAEERKKEILQEMARHDTLGSKRSSARDNKESDPREYNSQREIDRALRGGDALERVERQRVRDTLREEWRDVMADSAFEGEHRPRHRDTIRRKPPILIIEQVPVIYSGPADAGDYPQTHFKEPHLNGHRDPEAWHEGSSQTMNGHDFEGTRRGKPFVDRRAPDRPVILPRPDTAYTDRRPDRPDYPYKYDEIHITVPGDSAEHQTELLDPDYIDHTLHVLPTDDLPHGQGSPAGGALRGPSLGLHAPHVLHHHVPGLGVGGNAAHTQLALKQALIAEQALQAQAIQAGQIKQAAVAAHLANHVAAQHLAAQKVAAQIIAAGSASAKRKATQISQILAGDAAVKSAIKTKLEHEAGHRLKKLLSLKAAGEVLPGPGVEVQLGHAAVTTPLAANTFHHHFSFANINQLREELIHRLTLLKPYFERSSSEFAVPRVIPNLPSGTHLTPLQVEALPKITLQVPNEVVKPPSLDIHDLEELRPPLSTEYVEYLLSLPDDLFLVVTNLSKSQFLMALFPRLYRGSFHHLSSPTPPNAPHHPPIYSSSSTTPAVPYDSKDRHQLHPPASSYGPPPVSLSTHTTLHPLTPTHTYGPSSISPVTPVPSPHKINVNRLFRGLTVSGFHVSEEPVINRSISTILFTSTTLPPPLPSTLGFGEPKPSSIIELSDSCEESGNKDGHQHHHKHEQRNQRKHSHTHNTSSHEEDTSGHQHIHHHHVHHHVHTLGSGFPDPSPSTTTPSHGSAYETKLNHHNTNGRFLTSKGQIPPNKADSVLRPASSEGPFVVSTTAPPVVTGVGLRPHGSQQQFITPISLPSHHPSSPLPVTPLFSTTTPSVPLTSSYTSYTPANSHRKIPSKAPGLPISSFNPSISISHSHSPQGGFSPSIPYFPHKPQGTSTIRPLFTTIHPYTVSTTTSGPHIPASNTPIFGTAFKPTVPATSQTFVVTEIPATTDTSTVFVLRPRVPLNGQFHSVGDGVRDHEKSQTNDSREDTDSNKSDTTNTSLERLTLASEEGSGLDRVPGTGSNDDDHILSPFNKRKGNATDVTRETPQNTTTATSPSPDNPVAQKKYPMPQLVGVDGLPLMPSSPGLLGHTFGSLPFQGNGKLAADRRPLTDEEFQLPAYLKEAPPCSSVPTNKSFCLMPHGYPSELSSYMVKAFSEELAEMWKVLSQIRKSWPLDTSQGVAGPGVNTSAECESEKKTVELSWSRDVLGNWFVILQTEPFTQPTEVTTCSAAARSKGCRPLLRPRPLLALQPSDPDPRPFLLEFPLPVACVFPESRLRVRTDSSI</sequence>
<dbReference type="GO" id="GO:0005576">
    <property type="term" value="C:extracellular region"/>
    <property type="evidence" value="ECO:0007669"/>
    <property type="project" value="TreeGrafter"/>
</dbReference>
<evidence type="ECO:0000313" key="4">
    <source>
        <dbReference type="Proteomes" id="UP001487740"/>
    </source>
</evidence>
<accession>A0AAW0V2P2</accession>
<feature type="compositionally biased region" description="Polar residues" evidence="1">
    <location>
        <begin position="1214"/>
        <end position="1226"/>
    </location>
</feature>
<dbReference type="GO" id="GO:0021556">
    <property type="term" value="P:central nervous system formation"/>
    <property type="evidence" value="ECO:0007669"/>
    <property type="project" value="TreeGrafter"/>
</dbReference>
<dbReference type="GO" id="GO:0008083">
    <property type="term" value="F:growth factor activity"/>
    <property type="evidence" value="ECO:0007669"/>
    <property type="project" value="TreeGrafter"/>
</dbReference>
<reference evidence="3 4" key="1">
    <citation type="submission" date="2023-03" db="EMBL/GenBank/DDBJ databases">
        <title>High-quality genome of Scylla paramamosain provides insights in environmental adaptation.</title>
        <authorList>
            <person name="Zhang L."/>
        </authorList>
    </citation>
    <scope>NUCLEOTIDE SEQUENCE [LARGE SCALE GENOMIC DNA]</scope>
    <source>
        <strain evidence="3">LZ_2023a</strain>
        <tissue evidence="3">Muscle</tissue>
    </source>
</reference>
<feature type="chain" id="PRO_5043463449" evidence="2">
    <location>
        <begin position="28"/>
        <end position="1454"/>
    </location>
</feature>
<keyword evidence="4" id="KW-1185">Reference proteome</keyword>
<feature type="compositionally biased region" description="Basic and acidic residues" evidence="1">
    <location>
        <begin position="319"/>
        <end position="337"/>
    </location>
</feature>
<feature type="compositionally biased region" description="Basic and acidic residues" evidence="1">
    <location>
        <begin position="128"/>
        <end position="141"/>
    </location>
</feature>
<feature type="compositionally biased region" description="Basic and acidic residues" evidence="1">
    <location>
        <begin position="1142"/>
        <end position="1162"/>
    </location>
</feature>
<feature type="region of interest" description="Disordered" evidence="1">
    <location>
        <begin position="821"/>
        <end position="916"/>
    </location>
</feature>
<evidence type="ECO:0000256" key="2">
    <source>
        <dbReference type="SAM" id="SignalP"/>
    </source>
</evidence>
<feature type="region of interest" description="Disordered" evidence="1">
    <location>
        <begin position="309"/>
        <end position="358"/>
    </location>
</feature>
<dbReference type="PANTHER" id="PTHR23199:SF12">
    <property type="entry name" value="NEUROTROPHIN 1-RELATED"/>
    <property type="match status" value="1"/>
</dbReference>
<proteinExistence type="predicted"/>
<dbReference type="SUPFAM" id="SSF57501">
    <property type="entry name" value="Cystine-knot cytokines"/>
    <property type="match status" value="1"/>
</dbReference>
<name>A0AAW0V2P2_SCYPA</name>
<evidence type="ECO:0000313" key="3">
    <source>
        <dbReference type="EMBL" id="KAK8406284.1"/>
    </source>
</evidence>